<comment type="caution">
    <text evidence="3">The sequence shown here is derived from an EMBL/GenBank/DDBJ whole genome shotgun (WGS) entry which is preliminary data.</text>
</comment>
<gene>
    <name evidence="1" type="primary">slyX</name>
    <name evidence="3" type="ORF">DFR24_1522</name>
</gene>
<feature type="coiled-coil region" evidence="2">
    <location>
        <begin position="20"/>
        <end position="47"/>
    </location>
</feature>
<evidence type="ECO:0000313" key="4">
    <source>
        <dbReference type="Proteomes" id="UP000295341"/>
    </source>
</evidence>
<dbReference type="AlphaFoldDB" id="A0A4R7PD93"/>
<reference evidence="3 4" key="1">
    <citation type="submission" date="2019-03" db="EMBL/GenBank/DDBJ databases">
        <title>Genomic Encyclopedia of Type Strains, Phase IV (KMG-IV): sequencing the most valuable type-strain genomes for metagenomic binning, comparative biology and taxonomic classification.</title>
        <authorList>
            <person name="Goeker M."/>
        </authorList>
    </citation>
    <scope>NUCLEOTIDE SEQUENCE [LARGE SCALE GENOMIC DNA]</scope>
    <source>
        <strain evidence="3 4">DSM 26377</strain>
    </source>
</reference>
<dbReference type="PANTHER" id="PTHR36508:SF1">
    <property type="entry name" value="PROTEIN SLYX"/>
    <property type="match status" value="1"/>
</dbReference>
<comment type="similarity">
    <text evidence="1">Belongs to the SlyX family.</text>
</comment>
<evidence type="ECO:0000313" key="3">
    <source>
        <dbReference type="EMBL" id="TDU32134.1"/>
    </source>
</evidence>
<sequence>MTEDRFIDLETRLAYQDESIRSLSDTLARQQKRIDQLESLVRQLLDRVKSMNEPVYKGTPADEIPPHY</sequence>
<name>A0A4R7PD93_9GAMM</name>
<dbReference type="Pfam" id="PF04102">
    <property type="entry name" value="SlyX"/>
    <property type="match status" value="1"/>
</dbReference>
<dbReference type="Gene3D" id="1.20.5.300">
    <property type="match status" value="1"/>
</dbReference>
<protein>
    <recommendedName>
        <fullName evidence="1">Protein SlyX homolog</fullName>
    </recommendedName>
</protein>
<dbReference type="Proteomes" id="UP000295341">
    <property type="component" value="Unassembled WGS sequence"/>
</dbReference>
<dbReference type="InterPro" id="IPR007236">
    <property type="entry name" value="SlyX"/>
</dbReference>
<evidence type="ECO:0000256" key="1">
    <source>
        <dbReference type="HAMAP-Rule" id="MF_00715"/>
    </source>
</evidence>
<keyword evidence="2" id="KW-0175">Coiled coil</keyword>
<keyword evidence="4" id="KW-1185">Reference proteome</keyword>
<evidence type="ECO:0000256" key="2">
    <source>
        <dbReference type="SAM" id="Coils"/>
    </source>
</evidence>
<dbReference type="PANTHER" id="PTHR36508">
    <property type="entry name" value="PROTEIN SLYX"/>
    <property type="match status" value="1"/>
</dbReference>
<proteinExistence type="inferred from homology"/>
<accession>A0A4R7PD93</accession>
<dbReference type="EMBL" id="SOBT01000008">
    <property type="protein sequence ID" value="TDU32134.1"/>
    <property type="molecule type" value="Genomic_DNA"/>
</dbReference>
<dbReference type="OrthoDB" id="8606883at2"/>
<dbReference type="HAMAP" id="MF_00715">
    <property type="entry name" value="SlyX"/>
    <property type="match status" value="1"/>
</dbReference>
<organism evidence="3 4">
    <name type="scientific">Panacagrimonas perspica</name>
    <dbReference type="NCBI Taxonomy" id="381431"/>
    <lineage>
        <taxon>Bacteria</taxon>
        <taxon>Pseudomonadati</taxon>
        <taxon>Pseudomonadota</taxon>
        <taxon>Gammaproteobacteria</taxon>
        <taxon>Nevskiales</taxon>
        <taxon>Nevskiaceae</taxon>
        <taxon>Panacagrimonas</taxon>
    </lineage>
</organism>
<dbReference type="RefSeq" id="WP_133880660.1">
    <property type="nucleotide sequence ID" value="NZ_MWIN01000030.1"/>
</dbReference>